<organism evidence="2 3">
    <name type="scientific">Burkholderia cepacia</name>
    <name type="common">Pseudomonas cepacia</name>
    <dbReference type="NCBI Taxonomy" id="292"/>
    <lineage>
        <taxon>Bacteria</taxon>
        <taxon>Pseudomonadati</taxon>
        <taxon>Pseudomonadota</taxon>
        <taxon>Betaproteobacteria</taxon>
        <taxon>Burkholderiales</taxon>
        <taxon>Burkholderiaceae</taxon>
        <taxon>Burkholderia</taxon>
        <taxon>Burkholderia cepacia complex</taxon>
    </lineage>
</organism>
<name>A0AA88Z3C1_BURCE</name>
<dbReference type="EMBL" id="JPGD01000006">
    <property type="protein sequence ID" value="KGB93331.1"/>
    <property type="molecule type" value="Genomic_DNA"/>
</dbReference>
<reference evidence="2 3" key="1">
    <citation type="submission" date="2014-06" db="EMBL/GenBank/DDBJ databases">
        <authorList>
            <person name="Bishop-Lilly K.A."/>
            <person name="Broomall S.M."/>
            <person name="Chain P.S."/>
            <person name="Chertkov O."/>
            <person name="Coyne S.R."/>
            <person name="Daligault H.E."/>
            <person name="Davenport K.W."/>
            <person name="Erkkila T."/>
            <person name="Frey K.G."/>
            <person name="Gibbons H.S."/>
            <person name="Gu W."/>
            <person name="Jaissle J."/>
            <person name="Johnson S.L."/>
            <person name="Koroleva G.I."/>
            <person name="Ladner J.T."/>
            <person name="Lo C.-C."/>
            <person name="Minogue T.D."/>
            <person name="Munk C."/>
            <person name="Palacios G.F."/>
            <person name="Redden C.L."/>
            <person name="Rosenzweig C.N."/>
            <person name="Scholz M.B."/>
            <person name="Teshima H."/>
            <person name="Xu Y."/>
        </authorList>
    </citation>
    <scope>NUCLEOTIDE SEQUENCE [LARGE SCALE GENOMIC DNA]</scope>
    <source>
        <strain evidence="2 3">DWS 37UF10B-2</strain>
    </source>
</reference>
<dbReference type="Proteomes" id="UP000029575">
    <property type="component" value="Unassembled WGS sequence"/>
</dbReference>
<sequence>MNDTRWKWVFRMRKWIAVSCSALVSMGPIHADASGDRCGWLDLSQSTVKRDAIEFHDSERIWLVNRDAGQWPLIRQSDMYPNGAASYAHSEVREEDQLTCACMAFESVDGGVVSKMRRARLIPIERCLNDRNLWQPPA</sequence>
<evidence type="ECO:0000313" key="3">
    <source>
        <dbReference type="Proteomes" id="UP000029575"/>
    </source>
</evidence>
<feature type="signal peptide" evidence="1">
    <location>
        <begin position="1"/>
        <end position="31"/>
    </location>
</feature>
<evidence type="ECO:0008006" key="4">
    <source>
        <dbReference type="Google" id="ProtNLM"/>
    </source>
</evidence>
<accession>A0AA88Z3C1</accession>
<feature type="chain" id="PRO_5041691771" description="DUF4087 domain-containing protein" evidence="1">
    <location>
        <begin position="32"/>
        <end position="138"/>
    </location>
</feature>
<evidence type="ECO:0000313" key="2">
    <source>
        <dbReference type="EMBL" id="KGB93331.1"/>
    </source>
</evidence>
<keyword evidence="1" id="KW-0732">Signal</keyword>
<comment type="caution">
    <text evidence="2">The sequence shown here is derived from an EMBL/GenBank/DDBJ whole genome shotgun (WGS) entry which is preliminary data.</text>
</comment>
<dbReference type="AlphaFoldDB" id="A0AA88Z3C1"/>
<gene>
    <name evidence="2" type="ORF">DM43_1057</name>
</gene>
<proteinExistence type="predicted"/>
<evidence type="ECO:0000256" key="1">
    <source>
        <dbReference type="SAM" id="SignalP"/>
    </source>
</evidence>
<protein>
    <recommendedName>
        <fullName evidence="4">DUF4087 domain-containing protein</fullName>
    </recommendedName>
</protein>